<dbReference type="InterPro" id="IPR008635">
    <property type="entry name" value="Coiled_stalk_dom"/>
</dbReference>
<evidence type="ECO:0000259" key="2">
    <source>
        <dbReference type="Pfam" id="PF05662"/>
    </source>
</evidence>
<sequence length="183" mass="17106">DAVAIGGNAKATAANSVALGSNSTTTANLSAAGYNPGTAALSGTASAANGEVSVGSAGKERRITNVAAGSAATDAVNVSQLQSEDAKVNNLSNNLSNITNGAGIKYFHANSTLADSSATGTDAVAIGGNASATTANSVALGSNSVANSATLATAGFTPAGGTAISAATAAGGEMSVGAAGKER</sequence>
<feature type="domain" description="Trimeric autotransporter adhesin YadA-like head" evidence="1">
    <location>
        <begin position="1"/>
        <end position="23"/>
    </location>
</feature>
<dbReference type="Gene3D" id="2.150.10.10">
    <property type="entry name" value="Serralysin-like metalloprotease, C-terminal"/>
    <property type="match status" value="2"/>
</dbReference>
<evidence type="ECO:0000313" key="3">
    <source>
        <dbReference type="EMBL" id="MFM0243311.1"/>
    </source>
</evidence>
<dbReference type="InterPro" id="IPR011049">
    <property type="entry name" value="Serralysin-like_metalloprot_C"/>
</dbReference>
<dbReference type="InterPro" id="IPR008640">
    <property type="entry name" value="Adhesin_Head_dom"/>
</dbReference>
<feature type="domain" description="Trimeric autotransporter adhesin YadA-like head" evidence="1">
    <location>
        <begin position="118"/>
        <end position="144"/>
    </location>
</feature>
<proteinExistence type="predicted"/>
<dbReference type="SUPFAM" id="SSF101967">
    <property type="entry name" value="Adhesin YadA, collagen-binding domain"/>
    <property type="match status" value="2"/>
</dbReference>
<feature type="non-terminal residue" evidence="3">
    <location>
        <position position="183"/>
    </location>
</feature>
<keyword evidence="4" id="KW-1185">Reference proteome</keyword>
<dbReference type="Pfam" id="PF05658">
    <property type="entry name" value="YadA_head"/>
    <property type="match status" value="2"/>
</dbReference>
<name>A0ABW9BRP8_9BURK</name>
<protein>
    <submittedName>
        <fullName evidence="3">Adhesin</fullName>
    </submittedName>
</protein>
<feature type="domain" description="Trimeric autotransporter adhesin YadA-like stalk" evidence="2">
    <location>
        <begin position="62"/>
        <end position="102"/>
    </location>
</feature>
<organism evidence="3 4">
    <name type="scientific">Paraburkholderia phytofirmans</name>
    <dbReference type="NCBI Taxonomy" id="261302"/>
    <lineage>
        <taxon>Bacteria</taxon>
        <taxon>Pseudomonadati</taxon>
        <taxon>Pseudomonadota</taxon>
        <taxon>Betaproteobacteria</taxon>
        <taxon>Burkholderiales</taxon>
        <taxon>Burkholderiaceae</taxon>
        <taxon>Paraburkholderia</taxon>
    </lineage>
</organism>
<accession>A0ABW9BRP8</accession>
<evidence type="ECO:0000313" key="4">
    <source>
        <dbReference type="Proteomes" id="UP001629274"/>
    </source>
</evidence>
<reference evidence="3 4" key="1">
    <citation type="journal article" date="2024" name="Chem. Sci.">
        <title>Discovery of megapolipeptins by genome mining of a Burkholderiales bacteria collection.</title>
        <authorList>
            <person name="Paulo B.S."/>
            <person name="Recchia M.J.J."/>
            <person name="Lee S."/>
            <person name="Fergusson C.H."/>
            <person name="Romanowski S.B."/>
            <person name="Hernandez A."/>
            <person name="Krull N."/>
            <person name="Liu D.Y."/>
            <person name="Cavanagh H."/>
            <person name="Bos A."/>
            <person name="Gray C.A."/>
            <person name="Murphy B.T."/>
            <person name="Linington R.G."/>
            <person name="Eustaquio A.S."/>
        </authorList>
    </citation>
    <scope>NUCLEOTIDE SEQUENCE [LARGE SCALE GENOMIC DNA]</scope>
    <source>
        <strain evidence="3 4">RL17-351-BIE-A</strain>
    </source>
</reference>
<evidence type="ECO:0000259" key="1">
    <source>
        <dbReference type="Pfam" id="PF05658"/>
    </source>
</evidence>
<gene>
    <name evidence="3" type="ORF">PQR03_34740</name>
</gene>
<feature type="non-terminal residue" evidence="3">
    <location>
        <position position="1"/>
    </location>
</feature>
<dbReference type="Pfam" id="PF05662">
    <property type="entry name" value="YadA_stalk"/>
    <property type="match status" value="1"/>
</dbReference>
<dbReference type="Proteomes" id="UP001629274">
    <property type="component" value="Unassembled WGS sequence"/>
</dbReference>
<comment type="caution">
    <text evidence="3">The sequence shown here is derived from an EMBL/GenBank/DDBJ whole genome shotgun (WGS) entry which is preliminary data.</text>
</comment>
<dbReference type="EMBL" id="JAQQDR010000038">
    <property type="protein sequence ID" value="MFM0243311.1"/>
    <property type="molecule type" value="Genomic_DNA"/>
</dbReference>